<dbReference type="AlphaFoldDB" id="A0A0F9LPZ3"/>
<dbReference type="GO" id="GO:0016829">
    <property type="term" value="F:lyase activity"/>
    <property type="evidence" value="ECO:0007669"/>
    <property type="project" value="UniProtKB-KW"/>
</dbReference>
<dbReference type="GO" id="GO:0046872">
    <property type="term" value="F:metal ion binding"/>
    <property type="evidence" value="ECO:0007669"/>
    <property type="project" value="UniProtKB-KW"/>
</dbReference>
<protein>
    <recommendedName>
        <fullName evidence="10">ThiC-associated domain-containing protein</fullName>
    </recommendedName>
</protein>
<dbReference type="GO" id="GO:0009228">
    <property type="term" value="P:thiamine biosynthetic process"/>
    <property type="evidence" value="ECO:0007669"/>
    <property type="project" value="InterPro"/>
</dbReference>
<dbReference type="Pfam" id="PF01964">
    <property type="entry name" value="ThiC_Rad_SAM"/>
    <property type="match status" value="1"/>
</dbReference>
<name>A0A0F9LPZ3_9ZZZZ</name>
<evidence type="ECO:0000256" key="2">
    <source>
        <dbReference type="ARBA" id="ARBA00022485"/>
    </source>
</evidence>
<dbReference type="SFLD" id="SFLDF00407">
    <property type="entry name" value="phosphomethylpyrimidine_syntha"/>
    <property type="match status" value="1"/>
</dbReference>
<dbReference type="GO" id="GO:0051539">
    <property type="term" value="F:4 iron, 4 sulfur cluster binding"/>
    <property type="evidence" value="ECO:0007669"/>
    <property type="project" value="UniProtKB-KW"/>
</dbReference>
<evidence type="ECO:0000256" key="7">
    <source>
        <dbReference type="ARBA" id="ARBA00023014"/>
    </source>
</evidence>
<dbReference type="SFLD" id="SFLDS00113">
    <property type="entry name" value="Radical_SAM_Phosphomethylpyrim"/>
    <property type="match status" value="1"/>
</dbReference>
<dbReference type="InterPro" id="IPR002817">
    <property type="entry name" value="ThiC/BzaA/B"/>
</dbReference>
<dbReference type="PANTHER" id="PTHR30557">
    <property type="entry name" value="THIAMINE BIOSYNTHESIS PROTEIN THIC"/>
    <property type="match status" value="1"/>
</dbReference>
<evidence type="ECO:0000256" key="1">
    <source>
        <dbReference type="ARBA" id="ARBA00001966"/>
    </source>
</evidence>
<comment type="caution">
    <text evidence="9">The sequence shown here is derived from an EMBL/GenBank/DDBJ whole genome shotgun (WGS) entry which is preliminary data.</text>
</comment>
<dbReference type="Gene3D" id="3.20.20.540">
    <property type="entry name" value="Radical SAM ThiC family, central domain"/>
    <property type="match status" value="1"/>
</dbReference>
<evidence type="ECO:0000256" key="4">
    <source>
        <dbReference type="ARBA" id="ARBA00022723"/>
    </source>
</evidence>
<dbReference type="SFLD" id="SFLDG01114">
    <property type="entry name" value="phosphomethylpyrimidine_syntha"/>
    <property type="match status" value="1"/>
</dbReference>
<proteinExistence type="predicted"/>
<keyword evidence="7" id="KW-0411">Iron-sulfur</keyword>
<keyword evidence="6" id="KW-0408">Iron</keyword>
<reference evidence="9" key="1">
    <citation type="journal article" date="2015" name="Nature">
        <title>Complex archaea that bridge the gap between prokaryotes and eukaryotes.</title>
        <authorList>
            <person name="Spang A."/>
            <person name="Saw J.H."/>
            <person name="Jorgensen S.L."/>
            <person name="Zaremba-Niedzwiedzka K."/>
            <person name="Martijn J."/>
            <person name="Lind A.E."/>
            <person name="van Eijk R."/>
            <person name="Schleper C."/>
            <person name="Guy L."/>
            <person name="Ettema T.J."/>
        </authorList>
    </citation>
    <scope>NUCLEOTIDE SEQUENCE</scope>
</reference>
<dbReference type="NCBIfam" id="TIGR00190">
    <property type="entry name" value="thiC"/>
    <property type="match status" value="1"/>
</dbReference>
<keyword evidence="2" id="KW-0004">4Fe-4S</keyword>
<dbReference type="FunFam" id="3.20.20.540:FF:000001">
    <property type="entry name" value="Phosphomethylpyrimidine synthase"/>
    <property type="match status" value="1"/>
</dbReference>
<dbReference type="NCBIfam" id="NF009895">
    <property type="entry name" value="PRK13352.1"/>
    <property type="match status" value="1"/>
</dbReference>
<evidence type="ECO:0000256" key="5">
    <source>
        <dbReference type="ARBA" id="ARBA00022833"/>
    </source>
</evidence>
<keyword evidence="4" id="KW-0479">Metal-binding</keyword>
<dbReference type="PANTHER" id="PTHR30557:SF1">
    <property type="entry name" value="PHOSPHOMETHYLPYRIMIDINE SYNTHASE, CHLOROPLASTIC"/>
    <property type="match status" value="1"/>
</dbReference>
<keyword evidence="5" id="KW-0862">Zinc</keyword>
<dbReference type="Gene3D" id="6.10.250.620">
    <property type="match status" value="1"/>
</dbReference>
<comment type="cofactor">
    <cofactor evidence="1">
        <name>[4Fe-4S] cluster</name>
        <dbReference type="ChEBI" id="CHEBI:49883"/>
    </cofactor>
</comment>
<dbReference type="InterPro" id="IPR038521">
    <property type="entry name" value="ThiC/Bza_core_dom"/>
</dbReference>
<evidence type="ECO:0000313" key="9">
    <source>
        <dbReference type="EMBL" id="KKM95408.1"/>
    </source>
</evidence>
<sequence>MRTARNGHTTKDMEIVAKNEQVDVEFIRRGIESGRIIIPKSNRRDLDTPIGIGKGLLVKINANVGSSKTVCDIDVEVEKAKIAVKYGADTVMDLSTGISESDVRTIRKRIVNEVKVSIGTVPIYQAALRALEKKGAIINMNEDDMFNVIEEQAKEGIDFFTIHVGVTQEIINFLVNHPRLMGVVSRGGTFLASWILENETENPYNRRFDYLLEMAKEYDFTLSLGDGMRPGSIFDSTDFAQVQELLEISKLVKRAWEADIQVMVEGPGHIPANEIERNIKMQKSLCNEAPFYVLGPLVTDIAPGYDDIVGAIGGVIAGLAGADYLCYVTPAEHLSLPTLEDVKRGVISTKIAAHAVNIAKYGKRASNWDYKMDIARKNLDWNGMFEQAIDPDLAKEMHYRNGHSNDEDGEVCSMCGEFCAIKLLKDALESKKKSIL</sequence>
<evidence type="ECO:0008006" key="10">
    <source>
        <dbReference type="Google" id="ProtNLM"/>
    </source>
</evidence>
<gene>
    <name evidence="9" type="ORF">LCGC14_1188510</name>
</gene>
<keyword evidence="8" id="KW-0456">Lyase</keyword>
<keyword evidence="3" id="KW-0949">S-adenosyl-L-methionine</keyword>
<organism evidence="9">
    <name type="scientific">marine sediment metagenome</name>
    <dbReference type="NCBI Taxonomy" id="412755"/>
    <lineage>
        <taxon>unclassified sequences</taxon>
        <taxon>metagenomes</taxon>
        <taxon>ecological metagenomes</taxon>
    </lineage>
</organism>
<evidence type="ECO:0000256" key="8">
    <source>
        <dbReference type="ARBA" id="ARBA00023239"/>
    </source>
</evidence>
<evidence type="ECO:0000256" key="6">
    <source>
        <dbReference type="ARBA" id="ARBA00023004"/>
    </source>
</evidence>
<dbReference type="EMBL" id="LAZR01006011">
    <property type="protein sequence ID" value="KKM95408.1"/>
    <property type="molecule type" value="Genomic_DNA"/>
</dbReference>
<accession>A0A0F9LPZ3</accession>
<evidence type="ECO:0000256" key="3">
    <source>
        <dbReference type="ARBA" id="ARBA00022691"/>
    </source>
</evidence>